<proteinExistence type="predicted"/>
<dbReference type="Proteomes" id="UP001469365">
    <property type="component" value="Unassembled WGS sequence"/>
</dbReference>
<dbReference type="RefSeq" id="WP_341419703.1">
    <property type="nucleotide sequence ID" value="NZ_JBBPCC010000032.1"/>
</dbReference>
<keyword evidence="3" id="KW-1185">Reference proteome</keyword>
<reference evidence="2 3" key="1">
    <citation type="submission" date="2024-04" db="EMBL/GenBank/DDBJ databases">
        <title>draft genome sequnece of Paenibacillus filicis.</title>
        <authorList>
            <person name="Kim D.-U."/>
        </authorList>
    </citation>
    <scope>NUCLEOTIDE SEQUENCE [LARGE SCALE GENOMIC DNA]</scope>
    <source>
        <strain evidence="2 3">KACC14197</strain>
    </source>
</reference>
<evidence type="ECO:0000256" key="1">
    <source>
        <dbReference type="SAM" id="MobiDB-lite"/>
    </source>
</evidence>
<comment type="caution">
    <text evidence="2">The sequence shown here is derived from an EMBL/GenBank/DDBJ whole genome shotgun (WGS) entry which is preliminary data.</text>
</comment>
<name>A0ABU9DV32_9BACL</name>
<dbReference type="EMBL" id="JBBPCC010000032">
    <property type="protein sequence ID" value="MEK8132569.1"/>
    <property type="molecule type" value="Genomic_DNA"/>
</dbReference>
<feature type="compositionally biased region" description="Basic and acidic residues" evidence="1">
    <location>
        <begin position="1"/>
        <end position="14"/>
    </location>
</feature>
<accession>A0ABU9DV32</accession>
<protein>
    <submittedName>
        <fullName evidence="2">Uncharacterized protein</fullName>
    </submittedName>
</protein>
<sequence length="65" mass="7208">MEHKPGRNEDHRELGNPSAVRRIAGSDPNRLYALTDKETLTWNPTVRTVRVFGLSGFGHRAHGAG</sequence>
<organism evidence="2 3">
    <name type="scientific">Paenibacillus filicis</name>
    <dbReference type="NCBI Taxonomy" id="669464"/>
    <lineage>
        <taxon>Bacteria</taxon>
        <taxon>Bacillati</taxon>
        <taxon>Bacillota</taxon>
        <taxon>Bacilli</taxon>
        <taxon>Bacillales</taxon>
        <taxon>Paenibacillaceae</taxon>
        <taxon>Paenibacillus</taxon>
    </lineage>
</organism>
<feature type="region of interest" description="Disordered" evidence="1">
    <location>
        <begin position="1"/>
        <end position="28"/>
    </location>
</feature>
<evidence type="ECO:0000313" key="3">
    <source>
        <dbReference type="Proteomes" id="UP001469365"/>
    </source>
</evidence>
<gene>
    <name evidence="2" type="ORF">WMW72_32265</name>
</gene>
<evidence type="ECO:0000313" key="2">
    <source>
        <dbReference type="EMBL" id="MEK8132569.1"/>
    </source>
</evidence>